<sequence>MSPPTPGAGPAGDLPLTPVSNTTRILRFLRISLHVLVAVLLAVGMVNAGGKIVALLLAASFALLYLAGTVYHNRGGRYSPAHAIAWLVGITALWVFMTLASPSFAWLEFPLVILASYLLPVPASLLAAALILCFTLSITGPASGVGGLVGPTIGTGIAVLIFHSYTALRREAEHYKQLAADLEAAQLELAAAERAAGVAAERARLSREVHDTIAQGLSSIVLLGRALDKQLDRPGDARETLDIIRHTAADNLTQARRIVAGVSGAHEPLTQRIDALARSAEQRQRALGTPLRVTVNAADLPGPAADVAERVVREALSNIVRHAHATEAVITVDVLGDQATIDVYDDGVGIGTREGFGLTGLRARVEEAGGALTVEGNVLAATIPV</sequence>
<dbReference type="InterPro" id="IPR003594">
    <property type="entry name" value="HATPase_dom"/>
</dbReference>
<dbReference type="OrthoDB" id="144293at2"/>
<dbReference type="EMBL" id="CP026948">
    <property type="protein sequence ID" value="AWB84922.1"/>
    <property type="molecule type" value="Genomic_DNA"/>
</dbReference>
<keyword evidence="3" id="KW-0902">Two-component regulatory system</keyword>
<dbReference type="InterPro" id="IPR011712">
    <property type="entry name" value="Sig_transdc_His_kin_sub3_dim/P"/>
</dbReference>
<dbReference type="Pfam" id="PF02518">
    <property type="entry name" value="HATPase_c"/>
    <property type="match status" value="1"/>
</dbReference>
<dbReference type="InterPro" id="IPR050482">
    <property type="entry name" value="Sensor_HK_TwoCompSys"/>
</dbReference>
<dbReference type="AlphaFoldDB" id="A0A2S0WGW6"/>
<keyword evidence="2 6" id="KW-0418">Kinase</keyword>
<dbReference type="GO" id="GO:0046983">
    <property type="term" value="F:protein dimerization activity"/>
    <property type="evidence" value="ECO:0007669"/>
    <property type="project" value="InterPro"/>
</dbReference>
<feature type="domain" description="Histidine kinase/HSP90-like ATPase" evidence="4">
    <location>
        <begin position="308"/>
        <end position="375"/>
    </location>
</feature>
<feature type="domain" description="Signal transduction histidine kinase subgroup 3 dimerisation and phosphoacceptor" evidence="5">
    <location>
        <begin position="201"/>
        <end position="261"/>
    </location>
</feature>
<evidence type="ECO:0000256" key="3">
    <source>
        <dbReference type="ARBA" id="ARBA00023012"/>
    </source>
</evidence>
<dbReference type="PIRSF" id="PIRSF037434">
    <property type="entry name" value="STHK_ChrS"/>
    <property type="match status" value="1"/>
</dbReference>
<dbReference type="KEGG" id="clia:C3E79_10940"/>
<evidence type="ECO:0000259" key="5">
    <source>
        <dbReference type="Pfam" id="PF07730"/>
    </source>
</evidence>
<dbReference type="Gene3D" id="1.20.5.1930">
    <property type="match status" value="1"/>
</dbReference>
<dbReference type="CDD" id="cd16917">
    <property type="entry name" value="HATPase_UhpB-NarQ-NarX-like"/>
    <property type="match status" value="1"/>
</dbReference>
<name>A0A2S0WGW6_9CORY</name>
<dbReference type="SUPFAM" id="SSF55874">
    <property type="entry name" value="ATPase domain of HSP90 chaperone/DNA topoisomerase II/histidine kinase"/>
    <property type="match status" value="1"/>
</dbReference>
<evidence type="ECO:0000256" key="1">
    <source>
        <dbReference type="ARBA" id="ARBA00022679"/>
    </source>
</evidence>
<protein>
    <submittedName>
        <fullName evidence="6">Two-component sensor histidine kinase</fullName>
    </submittedName>
</protein>
<dbReference type="InterPro" id="IPR036890">
    <property type="entry name" value="HATPase_C_sf"/>
</dbReference>
<gene>
    <name evidence="6" type="ORF">C3E79_10940</name>
</gene>
<evidence type="ECO:0000256" key="2">
    <source>
        <dbReference type="ARBA" id="ARBA00022777"/>
    </source>
</evidence>
<dbReference type="InterPro" id="IPR017205">
    <property type="entry name" value="Sig_transdc_His_kinase_ChrS"/>
</dbReference>
<dbReference type="Pfam" id="PF07730">
    <property type="entry name" value="HisKA_3"/>
    <property type="match status" value="1"/>
</dbReference>
<keyword evidence="7" id="KW-1185">Reference proteome</keyword>
<organism evidence="6 7">
    <name type="scientific">Corynebacterium liangguodongii</name>
    <dbReference type="NCBI Taxonomy" id="2079535"/>
    <lineage>
        <taxon>Bacteria</taxon>
        <taxon>Bacillati</taxon>
        <taxon>Actinomycetota</taxon>
        <taxon>Actinomycetes</taxon>
        <taxon>Mycobacteriales</taxon>
        <taxon>Corynebacteriaceae</taxon>
        <taxon>Corynebacterium</taxon>
    </lineage>
</organism>
<proteinExistence type="predicted"/>
<dbReference type="Proteomes" id="UP000244754">
    <property type="component" value="Chromosome"/>
</dbReference>
<evidence type="ECO:0000313" key="7">
    <source>
        <dbReference type="Proteomes" id="UP000244754"/>
    </source>
</evidence>
<dbReference type="Gene3D" id="3.30.565.10">
    <property type="entry name" value="Histidine kinase-like ATPase, C-terminal domain"/>
    <property type="match status" value="1"/>
</dbReference>
<evidence type="ECO:0000313" key="6">
    <source>
        <dbReference type="EMBL" id="AWB84922.1"/>
    </source>
</evidence>
<evidence type="ECO:0000259" key="4">
    <source>
        <dbReference type="Pfam" id="PF02518"/>
    </source>
</evidence>
<reference evidence="7" key="1">
    <citation type="submission" date="2018-01" db="EMBL/GenBank/DDBJ databases">
        <authorList>
            <person name="Li J."/>
        </authorList>
    </citation>
    <scope>NUCLEOTIDE SEQUENCE [LARGE SCALE GENOMIC DNA]</scope>
    <source>
        <strain evidence="7">2184</strain>
    </source>
</reference>
<dbReference type="PANTHER" id="PTHR24421">
    <property type="entry name" value="NITRATE/NITRITE SENSOR PROTEIN NARX-RELATED"/>
    <property type="match status" value="1"/>
</dbReference>
<keyword evidence="1" id="KW-0808">Transferase</keyword>
<accession>A0A2S0WGW6</accession>
<dbReference type="GO" id="GO:0016020">
    <property type="term" value="C:membrane"/>
    <property type="evidence" value="ECO:0007669"/>
    <property type="project" value="InterPro"/>
</dbReference>
<dbReference type="GO" id="GO:0000155">
    <property type="term" value="F:phosphorelay sensor kinase activity"/>
    <property type="evidence" value="ECO:0007669"/>
    <property type="project" value="InterPro"/>
</dbReference>